<feature type="compositionally biased region" description="Polar residues" evidence="1">
    <location>
        <begin position="1"/>
        <end position="12"/>
    </location>
</feature>
<protein>
    <submittedName>
        <fullName evidence="2">Uncharacterized protein</fullName>
    </submittedName>
</protein>
<gene>
    <name evidence="2" type="ORF">SAMN06273570_5026</name>
</gene>
<sequence length="42" mass="4609">MNGFSPHQFSHSLSEEWASPHSVVDHDEICGTAVVNMGILIE</sequence>
<dbReference type="Proteomes" id="UP000219271">
    <property type="component" value="Unassembled WGS sequence"/>
</dbReference>
<dbReference type="AlphaFoldDB" id="A0A286DRC0"/>
<evidence type="ECO:0000313" key="3">
    <source>
        <dbReference type="Proteomes" id="UP000219271"/>
    </source>
</evidence>
<accession>A0A286DRC0</accession>
<evidence type="ECO:0000313" key="2">
    <source>
        <dbReference type="EMBL" id="SOD61210.1"/>
    </source>
</evidence>
<feature type="region of interest" description="Disordered" evidence="1">
    <location>
        <begin position="1"/>
        <end position="20"/>
    </location>
</feature>
<proteinExistence type="predicted"/>
<name>A0A286DRC0_9GAMM</name>
<evidence type="ECO:0000256" key="1">
    <source>
        <dbReference type="SAM" id="MobiDB-lite"/>
    </source>
</evidence>
<organism evidence="2 3">
    <name type="scientific">Candidatus Pantoea floridensis</name>
    <dbReference type="NCBI Taxonomy" id="1938870"/>
    <lineage>
        <taxon>Bacteria</taxon>
        <taxon>Pseudomonadati</taxon>
        <taxon>Pseudomonadota</taxon>
        <taxon>Gammaproteobacteria</taxon>
        <taxon>Enterobacterales</taxon>
        <taxon>Erwiniaceae</taxon>
        <taxon>Pantoea</taxon>
    </lineage>
</organism>
<reference evidence="3" key="1">
    <citation type="submission" date="2017-09" db="EMBL/GenBank/DDBJ databases">
        <authorList>
            <person name="Varghese N."/>
            <person name="Submissions S."/>
        </authorList>
    </citation>
    <scope>NUCLEOTIDE SEQUENCE [LARGE SCALE GENOMIC DNA]</scope>
    <source>
        <strain evidence="3">JKS000234</strain>
    </source>
</reference>
<keyword evidence="3" id="KW-1185">Reference proteome</keyword>
<dbReference type="EMBL" id="OCMY01000003">
    <property type="protein sequence ID" value="SOD61210.1"/>
    <property type="molecule type" value="Genomic_DNA"/>
</dbReference>